<sequence>MNGDDRVDDVSGRHVIHLPVVVPDIEAAADLAACLADSLAFLGLCDAGEITVSAEDAQDVRHRVFCDRLLPAGGRCGARDSHPGACHRNTDP</sequence>
<evidence type="ECO:0000313" key="2">
    <source>
        <dbReference type="Proteomes" id="UP000621500"/>
    </source>
</evidence>
<comment type="caution">
    <text evidence="1">The sequence shown here is derived from an EMBL/GenBank/DDBJ whole genome shotgun (WGS) entry which is preliminary data.</text>
</comment>
<protein>
    <recommendedName>
        <fullName evidence="3">Glyoxalase-like domain-containing protein</fullName>
    </recommendedName>
</protein>
<gene>
    <name evidence="1" type="ORF">Pma05_19740</name>
</gene>
<dbReference type="Proteomes" id="UP000621500">
    <property type="component" value="Unassembled WGS sequence"/>
</dbReference>
<accession>A0ABQ4EM67</accession>
<evidence type="ECO:0000313" key="1">
    <source>
        <dbReference type="EMBL" id="GIG95401.1"/>
    </source>
</evidence>
<evidence type="ECO:0008006" key="3">
    <source>
        <dbReference type="Google" id="ProtNLM"/>
    </source>
</evidence>
<organism evidence="1 2">
    <name type="scientific">Plantactinospora mayteni</name>
    <dbReference type="NCBI Taxonomy" id="566021"/>
    <lineage>
        <taxon>Bacteria</taxon>
        <taxon>Bacillati</taxon>
        <taxon>Actinomycetota</taxon>
        <taxon>Actinomycetes</taxon>
        <taxon>Micromonosporales</taxon>
        <taxon>Micromonosporaceae</taxon>
        <taxon>Plantactinospora</taxon>
    </lineage>
</organism>
<proteinExistence type="predicted"/>
<reference evidence="1 2" key="1">
    <citation type="submission" date="2021-01" db="EMBL/GenBank/DDBJ databases">
        <title>Whole genome shotgun sequence of Plantactinospora mayteni NBRC 109088.</title>
        <authorList>
            <person name="Komaki H."/>
            <person name="Tamura T."/>
        </authorList>
    </citation>
    <scope>NUCLEOTIDE SEQUENCE [LARGE SCALE GENOMIC DNA]</scope>
    <source>
        <strain evidence="1 2">NBRC 109088</strain>
    </source>
</reference>
<name>A0ABQ4EM67_9ACTN</name>
<dbReference type="EMBL" id="BONX01000010">
    <property type="protein sequence ID" value="GIG95401.1"/>
    <property type="molecule type" value="Genomic_DNA"/>
</dbReference>
<keyword evidence="2" id="KW-1185">Reference proteome</keyword>